<evidence type="ECO:0000256" key="5">
    <source>
        <dbReference type="ARBA" id="ARBA00022842"/>
    </source>
</evidence>
<protein>
    <recommendedName>
        <fullName evidence="10">SLC41A/MgtE integral membrane domain-containing protein</fullName>
    </recommendedName>
</protein>
<evidence type="ECO:0000256" key="8">
    <source>
        <dbReference type="ARBA" id="ARBA00023136"/>
    </source>
</evidence>
<keyword evidence="6 9" id="KW-1133">Transmembrane helix</keyword>
<dbReference type="GO" id="GO:0016020">
    <property type="term" value="C:membrane"/>
    <property type="evidence" value="ECO:0007669"/>
    <property type="project" value="UniProtKB-SubCell"/>
</dbReference>
<dbReference type="InterPro" id="IPR006667">
    <property type="entry name" value="SLC41_membr_dom"/>
</dbReference>
<evidence type="ECO:0000256" key="4">
    <source>
        <dbReference type="ARBA" id="ARBA00022692"/>
    </source>
</evidence>
<sequence>MRRRRKKRKRRRIISKILKEATPLLFLTIFGGAFAGSVLGKMEEILVLVPGVFVLIPAILDLRGDVGISFGSRMSTLLHLGLIKPRLRFSSILLNNILGAFSLSFSFSALFGILAHLLCLILGLPSAGITKLTLIGFLSGVLASLVMIPFTLFLSIFSFKKGIDPDDIISPAIAVIGDGVAVLSIYLGATIVNKLTLPDLSYLVLTLLVIKETLPSRYKFFRIFLESSPVILICGLLGVFAGVFLHSHELLFRTAPYLLVLLPQLISKGGSIGSITGMRLTSALYIGYTKPFRWNKYVWQNLTAALFLSLILILPITVVTHFTALWLHIGQPDFFLLFIITLIGLFILGLGTSLISFLIASIAKKIHLDPSNIVAPLITSIGDVSGVFLFILLIHIL</sequence>
<organism evidence="11 12">
    <name type="scientific">candidate division WOR-3 bacterium</name>
    <dbReference type="NCBI Taxonomy" id="2052148"/>
    <lineage>
        <taxon>Bacteria</taxon>
        <taxon>Bacteria division WOR-3</taxon>
    </lineage>
</organism>
<gene>
    <name evidence="11" type="ORF">ENI34_05230</name>
</gene>
<feature type="transmembrane region" description="Helical" evidence="9">
    <location>
        <begin position="135"/>
        <end position="156"/>
    </location>
</feature>
<feature type="transmembrane region" description="Helical" evidence="9">
    <location>
        <begin position="335"/>
        <end position="361"/>
    </location>
</feature>
<keyword evidence="7" id="KW-0406">Ion transport</keyword>
<dbReference type="GO" id="GO:0008324">
    <property type="term" value="F:monoatomic cation transmembrane transporter activity"/>
    <property type="evidence" value="ECO:0007669"/>
    <property type="project" value="InterPro"/>
</dbReference>
<dbReference type="EMBL" id="DRIG01000058">
    <property type="protein sequence ID" value="HEC78531.1"/>
    <property type="molecule type" value="Genomic_DNA"/>
</dbReference>
<dbReference type="AlphaFoldDB" id="A0A9C9END8"/>
<feature type="transmembrane region" description="Helical" evidence="9">
    <location>
        <begin position="223"/>
        <end position="245"/>
    </location>
</feature>
<evidence type="ECO:0000256" key="2">
    <source>
        <dbReference type="ARBA" id="ARBA00009749"/>
    </source>
</evidence>
<comment type="similarity">
    <text evidence="2">Belongs to the SLC41A transporter family.</text>
</comment>
<keyword evidence="8 9" id="KW-0472">Membrane</keyword>
<evidence type="ECO:0000313" key="11">
    <source>
        <dbReference type="EMBL" id="HEC78531.1"/>
    </source>
</evidence>
<accession>A0A9C9END8</accession>
<evidence type="ECO:0000256" key="3">
    <source>
        <dbReference type="ARBA" id="ARBA00022448"/>
    </source>
</evidence>
<dbReference type="SUPFAM" id="SSF161093">
    <property type="entry name" value="MgtE membrane domain-like"/>
    <property type="match status" value="2"/>
</dbReference>
<comment type="subcellular location">
    <subcellularLocation>
        <location evidence="1">Membrane</location>
        <topology evidence="1">Multi-pass membrane protein</topology>
    </subcellularLocation>
</comment>
<dbReference type="InterPro" id="IPR036739">
    <property type="entry name" value="SLC41_membr_dom_sf"/>
</dbReference>
<dbReference type="Pfam" id="PF01769">
    <property type="entry name" value="MgtE"/>
    <property type="match status" value="2"/>
</dbReference>
<evidence type="ECO:0000256" key="1">
    <source>
        <dbReference type="ARBA" id="ARBA00004141"/>
    </source>
</evidence>
<feature type="transmembrane region" description="Helical" evidence="9">
    <location>
        <begin position="373"/>
        <end position="396"/>
    </location>
</feature>
<dbReference type="InterPro" id="IPR045349">
    <property type="entry name" value="SLC41A1-3"/>
</dbReference>
<name>A0A9C9END8_UNCW3</name>
<dbReference type="PANTHER" id="PTHR16228">
    <property type="entry name" value="DIVALENT CATION TRANSPORTER SOLUTE CARRIER FAMILY 41"/>
    <property type="match status" value="1"/>
</dbReference>
<evidence type="ECO:0000256" key="6">
    <source>
        <dbReference type="ARBA" id="ARBA00022989"/>
    </source>
</evidence>
<dbReference type="Proteomes" id="UP000885826">
    <property type="component" value="Unassembled WGS sequence"/>
</dbReference>
<feature type="transmembrane region" description="Helical" evidence="9">
    <location>
        <begin position="306"/>
        <end position="329"/>
    </location>
</feature>
<comment type="caution">
    <text evidence="11">The sequence shown here is derived from an EMBL/GenBank/DDBJ whole genome shotgun (WGS) entry which is preliminary data.</text>
</comment>
<evidence type="ECO:0000313" key="12">
    <source>
        <dbReference type="Proteomes" id="UP000885826"/>
    </source>
</evidence>
<evidence type="ECO:0000259" key="10">
    <source>
        <dbReference type="Pfam" id="PF01769"/>
    </source>
</evidence>
<reference evidence="11" key="1">
    <citation type="journal article" date="2020" name="mSystems">
        <title>Genome- and Community-Level Interaction Insights into Carbon Utilization and Element Cycling Functions of Hydrothermarchaeota in Hydrothermal Sediment.</title>
        <authorList>
            <person name="Zhou Z."/>
            <person name="Liu Y."/>
            <person name="Xu W."/>
            <person name="Pan J."/>
            <person name="Luo Z.H."/>
            <person name="Li M."/>
        </authorList>
    </citation>
    <scope>NUCLEOTIDE SEQUENCE</scope>
    <source>
        <strain evidence="11">HyVt-388</strain>
    </source>
</reference>
<dbReference type="PANTHER" id="PTHR16228:SF7">
    <property type="entry name" value="SLC41A_MGTE INTEGRAL MEMBRANE DOMAIN-CONTAINING PROTEIN"/>
    <property type="match status" value="1"/>
</dbReference>
<dbReference type="Gene3D" id="1.10.357.20">
    <property type="entry name" value="SLC41 divalent cation transporters, integral membrane domain"/>
    <property type="match status" value="2"/>
</dbReference>
<keyword evidence="5" id="KW-0460">Magnesium</keyword>
<feature type="transmembrane region" description="Helical" evidence="9">
    <location>
        <begin position="93"/>
        <end position="123"/>
    </location>
</feature>
<keyword evidence="4 9" id="KW-0812">Transmembrane</keyword>
<evidence type="ECO:0000256" key="9">
    <source>
        <dbReference type="SAM" id="Phobius"/>
    </source>
</evidence>
<feature type="transmembrane region" description="Helical" evidence="9">
    <location>
        <begin position="168"/>
        <end position="189"/>
    </location>
</feature>
<feature type="domain" description="SLC41A/MgtE integral membrane" evidence="10">
    <location>
        <begin position="56"/>
        <end position="185"/>
    </location>
</feature>
<proteinExistence type="inferred from homology"/>
<keyword evidence="3" id="KW-0813">Transport</keyword>
<evidence type="ECO:0000256" key="7">
    <source>
        <dbReference type="ARBA" id="ARBA00023065"/>
    </source>
</evidence>
<feature type="transmembrane region" description="Helical" evidence="9">
    <location>
        <begin position="45"/>
        <end position="64"/>
    </location>
</feature>
<feature type="domain" description="SLC41A/MgtE integral membrane" evidence="10">
    <location>
        <begin position="263"/>
        <end position="392"/>
    </location>
</feature>